<sequence>MVTSGILFSCATTGTPDPDKFYLLVFTDPGAPNQKDLKYGEWHHVKDNDISRGQRLHHYIRLVYEQDRPLNCDDPILSQPIWRPLWQIPGGVFPQKVGVFTCYQVEWDGDVPDFCEQLAGE</sequence>
<dbReference type="Ensembl" id="ENSSSCT00000053693.2">
    <property type="protein sequence ID" value="ENSSSCP00000079321.1"/>
    <property type="gene ID" value="ENSSSCG00000040460.2"/>
</dbReference>
<dbReference type="InterPro" id="IPR036610">
    <property type="entry name" value="PEBP-like_sf"/>
</dbReference>
<reference evidence="1" key="2">
    <citation type="submission" date="2025-08" db="UniProtKB">
        <authorList>
            <consortium name="Ensembl"/>
        </authorList>
    </citation>
    <scope>IDENTIFICATION</scope>
</reference>
<reference evidence="1" key="3">
    <citation type="submission" date="2025-09" db="UniProtKB">
        <authorList>
            <consortium name="Ensembl"/>
        </authorList>
    </citation>
    <scope>IDENTIFICATION</scope>
</reference>
<evidence type="ECO:0000313" key="1">
    <source>
        <dbReference type="Ensembl" id="ENSSSCP00000079321.1"/>
    </source>
</evidence>
<dbReference type="Proteomes" id="UP000008227">
    <property type="component" value="Chromosome 13"/>
</dbReference>
<proteinExistence type="predicted"/>
<organism evidence="1 2">
    <name type="scientific">Sus scrofa</name>
    <name type="common">Pig</name>
    <dbReference type="NCBI Taxonomy" id="9823"/>
    <lineage>
        <taxon>Eukaryota</taxon>
        <taxon>Metazoa</taxon>
        <taxon>Chordata</taxon>
        <taxon>Craniata</taxon>
        <taxon>Vertebrata</taxon>
        <taxon>Euteleostomi</taxon>
        <taxon>Mammalia</taxon>
        <taxon>Eutheria</taxon>
        <taxon>Laurasiatheria</taxon>
        <taxon>Artiodactyla</taxon>
        <taxon>Suina</taxon>
        <taxon>Suidae</taxon>
        <taxon>Sus</taxon>
    </lineage>
</organism>
<reference evidence="1" key="1">
    <citation type="journal article" date="2020" name="Gigascience">
        <title>An improved pig reference genome sequence to enable pig genetics and genomics research.</title>
        <authorList>
            <person name="Warr A."/>
            <person name="Affara N."/>
            <person name="Aken B."/>
            <person name="Beiki H."/>
            <person name="Bickhart D.M."/>
            <person name="Billis K."/>
            <person name="Chow W."/>
            <person name="Eory L."/>
            <person name="Finlayson H.A."/>
            <person name="Flicek P."/>
            <person name="Giron C.G."/>
            <person name="Griffin D.K."/>
            <person name="Hall R."/>
            <person name="Hannum G."/>
            <person name="Hourlier T."/>
            <person name="Howe K."/>
            <person name="Hume D.A."/>
            <person name="Izuogu O."/>
            <person name="Kim K."/>
            <person name="Koren S."/>
            <person name="Liu H."/>
            <person name="Manchanda N."/>
            <person name="Martin F.J."/>
            <person name="Nonneman D.J."/>
            <person name="O'Connor R.E."/>
            <person name="Phillippy A.M."/>
            <person name="Rohrer G.A."/>
            <person name="Rosen B.D."/>
            <person name="Rund L.A."/>
            <person name="Sargent C.A."/>
            <person name="Schook L.B."/>
            <person name="Schroeder S.G."/>
            <person name="Schwartz A.S."/>
            <person name="Skinner B.M."/>
            <person name="Talbot R."/>
            <person name="Tseng E."/>
            <person name="Tuggle C.K."/>
            <person name="Watson M."/>
            <person name="Smith T.P.L."/>
            <person name="Archibald A.L."/>
        </authorList>
    </citation>
    <scope>NUCLEOTIDE SEQUENCE [LARGE SCALE GENOMIC DNA]</scope>
    <source>
        <strain evidence="1">Duroc</strain>
    </source>
</reference>
<protein>
    <submittedName>
        <fullName evidence="1">Uncharacterized protein</fullName>
    </submittedName>
</protein>
<evidence type="ECO:0000313" key="2">
    <source>
        <dbReference type="Proteomes" id="UP000008227"/>
    </source>
</evidence>
<name>A0A8W4FK97_PIG</name>
<dbReference type="AlphaFoldDB" id="A0A8W4FK97"/>
<accession>A0A8W4FK97</accession>
<dbReference type="SUPFAM" id="SSF49777">
    <property type="entry name" value="PEBP-like"/>
    <property type="match status" value="1"/>
</dbReference>
<dbReference type="Gene3D" id="3.90.280.10">
    <property type="entry name" value="PEBP-like"/>
    <property type="match status" value="1"/>
</dbReference>
<keyword evidence="2" id="KW-1185">Reference proteome</keyword>